<sequence>MKAASAIILSMTGFAMHALAQDPHFSQFFEAPLLRNPSLAGLFAGDIRVQGVYRNQWGSVTIPYQTGSLNAEYKQPVGQGNDFLTTGLQLLYDKAGITNFTTTNIYPAINYHKSLSDVENRYLSLGFMGGFVQRRIDRSKMTTNNQYDGNGYNPGLADGELFTQTNYNYWDGSFGMSYNSSIKGSETDNYFIGVAYHHFNRPLNSFYKNPPVELKPKWVVSGGMRFTTSETSFITIQADFSKQGEYNEAIAGATYSVKIGEDYTKPKYVIHAGGYLRLKDAFIPVIKLDYNPFSISMSYDANVSQLKTASQGRGGFELAISYTGFLDRNNTTQNAVLCPKF</sequence>
<accession>A0A931E3D7</accession>
<dbReference type="EMBL" id="JADWYR010000001">
    <property type="protein sequence ID" value="MBG9374826.1"/>
    <property type="molecule type" value="Genomic_DNA"/>
</dbReference>
<keyword evidence="3" id="KW-1185">Reference proteome</keyword>
<dbReference type="AlphaFoldDB" id="A0A931E3D7"/>
<evidence type="ECO:0000313" key="2">
    <source>
        <dbReference type="EMBL" id="MBG9374826.1"/>
    </source>
</evidence>
<reference evidence="2" key="1">
    <citation type="submission" date="2020-11" db="EMBL/GenBank/DDBJ databases">
        <title>Bacterial whole genome sequence for Panacibacter sp. DH6.</title>
        <authorList>
            <person name="Le V."/>
            <person name="Ko S."/>
            <person name="Ahn C.-Y."/>
            <person name="Oh H.-M."/>
        </authorList>
    </citation>
    <scope>NUCLEOTIDE SEQUENCE</scope>
    <source>
        <strain evidence="2">DH6</strain>
    </source>
</reference>
<dbReference type="RefSeq" id="WP_196988916.1">
    <property type="nucleotide sequence ID" value="NZ_JADWYR010000001.1"/>
</dbReference>
<dbReference type="Proteomes" id="UP000628448">
    <property type="component" value="Unassembled WGS sequence"/>
</dbReference>
<feature type="signal peptide" evidence="1">
    <location>
        <begin position="1"/>
        <end position="20"/>
    </location>
</feature>
<name>A0A931E3D7_9BACT</name>
<comment type="caution">
    <text evidence="2">The sequence shown here is derived from an EMBL/GenBank/DDBJ whole genome shotgun (WGS) entry which is preliminary data.</text>
</comment>
<dbReference type="InterPro" id="IPR019861">
    <property type="entry name" value="PorP/SprF_Bacteroidetes"/>
</dbReference>
<keyword evidence="1" id="KW-0732">Signal</keyword>
<feature type="chain" id="PRO_5036721996" evidence="1">
    <location>
        <begin position="21"/>
        <end position="341"/>
    </location>
</feature>
<protein>
    <submittedName>
        <fullName evidence="2">PorP/SprF family type IX secretion system membrane protein</fullName>
    </submittedName>
</protein>
<dbReference type="Pfam" id="PF11751">
    <property type="entry name" value="PorP_SprF"/>
    <property type="match status" value="1"/>
</dbReference>
<evidence type="ECO:0000313" key="3">
    <source>
        <dbReference type="Proteomes" id="UP000628448"/>
    </source>
</evidence>
<proteinExistence type="predicted"/>
<evidence type="ECO:0000256" key="1">
    <source>
        <dbReference type="SAM" id="SignalP"/>
    </source>
</evidence>
<gene>
    <name evidence="2" type="ORF">I5907_01155</name>
</gene>
<dbReference type="NCBIfam" id="TIGR03519">
    <property type="entry name" value="T9SS_PorP_fam"/>
    <property type="match status" value="1"/>
</dbReference>
<organism evidence="2 3">
    <name type="scientific">Panacibacter microcysteis</name>
    <dbReference type="NCBI Taxonomy" id="2793269"/>
    <lineage>
        <taxon>Bacteria</taxon>
        <taxon>Pseudomonadati</taxon>
        <taxon>Bacteroidota</taxon>
        <taxon>Chitinophagia</taxon>
        <taxon>Chitinophagales</taxon>
        <taxon>Chitinophagaceae</taxon>
        <taxon>Panacibacter</taxon>
    </lineage>
</organism>